<accession>A0A6J5F1R9</accession>
<sequence>MGAPNDGAGAMPGACGAFAVSTWRISSPARCASAASPDEAGATAAPKAGVPGSATGARKSGAAGMNASSTIGAVSSCAGVAACSTGTSAACAAMP</sequence>
<name>A0A6J5F1R9_9BURK</name>
<dbReference type="EMBL" id="CABVQD010000004">
    <property type="protein sequence ID" value="VWB40307.1"/>
    <property type="molecule type" value="Genomic_DNA"/>
</dbReference>
<keyword evidence="3" id="KW-1185">Reference proteome</keyword>
<proteinExistence type="predicted"/>
<protein>
    <submittedName>
        <fullName evidence="2">Uncharacterized protein</fullName>
    </submittedName>
</protein>
<dbReference type="AlphaFoldDB" id="A0A6J5F1R9"/>
<feature type="region of interest" description="Disordered" evidence="1">
    <location>
        <begin position="34"/>
        <end position="64"/>
    </location>
</feature>
<evidence type="ECO:0000313" key="2">
    <source>
        <dbReference type="EMBL" id="VWB40307.1"/>
    </source>
</evidence>
<evidence type="ECO:0000256" key="1">
    <source>
        <dbReference type="SAM" id="MobiDB-lite"/>
    </source>
</evidence>
<gene>
    <name evidence="2" type="ORF">BPA30113_01658</name>
</gene>
<organism evidence="2 3">
    <name type="scientific">Burkholderia paludis</name>
    <dbReference type="NCBI Taxonomy" id="1506587"/>
    <lineage>
        <taxon>Bacteria</taxon>
        <taxon>Pseudomonadati</taxon>
        <taxon>Pseudomonadota</taxon>
        <taxon>Betaproteobacteria</taxon>
        <taxon>Burkholderiales</taxon>
        <taxon>Burkholderiaceae</taxon>
        <taxon>Burkholderia</taxon>
        <taxon>Burkholderia cepacia complex</taxon>
    </lineage>
</organism>
<reference evidence="2 3" key="1">
    <citation type="submission" date="2019-09" db="EMBL/GenBank/DDBJ databases">
        <authorList>
            <person name="Depoorter E."/>
        </authorList>
    </citation>
    <scope>NUCLEOTIDE SEQUENCE [LARGE SCALE GENOMIC DNA]</scope>
    <source>
        <strain evidence="2">LMG 30113</strain>
    </source>
</reference>
<evidence type="ECO:0000313" key="3">
    <source>
        <dbReference type="Proteomes" id="UP000494330"/>
    </source>
</evidence>
<dbReference type="Proteomes" id="UP000494330">
    <property type="component" value="Unassembled WGS sequence"/>
</dbReference>